<keyword evidence="2" id="KW-0472">Membrane</keyword>
<evidence type="ECO:0000313" key="3">
    <source>
        <dbReference type="EMBL" id="KAK9821157.1"/>
    </source>
</evidence>
<feature type="compositionally biased region" description="Low complexity" evidence="1">
    <location>
        <begin position="93"/>
        <end position="102"/>
    </location>
</feature>
<comment type="caution">
    <text evidence="3">The sequence shown here is derived from an EMBL/GenBank/DDBJ whole genome shotgun (WGS) entry which is preliminary data.</text>
</comment>
<feature type="compositionally biased region" description="Basic and acidic residues" evidence="1">
    <location>
        <begin position="41"/>
        <end position="51"/>
    </location>
</feature>
<keyword evidence="2" id="KW-0812">Transmembrane</keyword>
<sequence>MLVLPEFHLLDQLQASGLRRAGPAPGHSKRRLKHATQATAKEGEDSSDLSKSKQALLDRINKAKQYREQGGTASNPQQAASLASPPAPPSAPAQPSRTAAPSVLTTVLPALPAAQQAQPSIAAKRAKDISETGYSSFGEVVEEVGDWEEGKRFKQDRDAAFAKARSGGFSRSDSSPVAPASPATSAEQSAEAVDPLTGTAQRAAKFLREALASDDGQQNRDERPEIFTLLQEDKQKRKGADIVSVRQDYSATTSAAAQTAAAEQESEPTDYTPKIATWGRFPRPANISEAYGGGRTIRQGEALESEEVAQARKQRIAEALSRYKQTSGTVVDSSVEAAAQASFQEAEALFKEGLVAAAGMKYAESAEGMPLRTHLGGQARLQHAICLDSLGQGQEAHSIYRSLSRHPTSYVAKRANQMVFGFRSMDYLKTHTISYSATAEQYAPFFTRMMSDYSSYYAGAPEGSTMEKDEKWPLIIAAAVMITPILLLAGLVVSR</sequence>
<reference evidence="3 4" key="1">
    <citation type="journal article" date="2024" name="Nat. Commun.">
        <title>Phylogenomics reveals the evolutionary origins of lichenization in chlorophyte algae.</title>
        <authorList>
            <person name="Puginier C."/>
            <person name="Libourel C."/>
            <person name="Otte J."/>
            <person name="Skaloud P."/>
            <person name="Haon M."/>
            <person name="Grisel S."/>
            <person name="Petersen M."/>
            <person name="Berrin J.G."/>
            <person name="Delaux P.M."/>
            <person name="Dal Grande F."/>
            <person name="Keller J."/>
        </authorList>
    </citation>
    <scope>NUCLEOTIDE SEQUENCE [LARGE SCALE GENOMIC DNA]</scope>
    <source>
        <strain evidence="3 4">SAG 2145</strain>
    </source>
</reference>
<dbReference type="AlphaFoldDB" id="A0AAW1QI66"/>
<name>A0AAW1QI66_9CHLO</name>
<keyword evidence="2" id="KW-1133">Transmembrane helix</keyword>
<dbReference type="PANTHER" id="PTHR35482">
    <property type="entry name" value="CYTOCHROME C OXIDASE SUBUNIT"/>
    <property type="match status" value="1"/>
</dbReference>
<feature type="region of interest" description="Disordered" evidence="1">
    <location>
        <begin position="18"/>
        <end position="104"/>
    </location>
</feature>
<evidence type="ECO:0000256" key="2">
    <source>
        <dbReference type="SAM" id="Phobius"/>
    </source>
</evidence>
<keyword evidence="4" id="KW-1185">Reference proteome</keyword>
<feature type="region of interest" description="Disordered" evidence="1">
    <location>
        <begin position="163"/>
        <end position="197"/>
    </location>
</feature>
<dbReference type="EMBL" id="JALJOS010000040">
    <property type="protein sequence ID" value="KAK9821157.1"/>
    <property type="molecule type" value="Genomic_DNA"/>
</dbReference>
<accession>A0AAW1QI66</accession>
<evidence type="ECO:0000313" key="4">
    <source>
        <dbReference type="Proteomes" id="UP001438707"/>
    </source>
</evidence>
<proteinExistence type="predicted"/>
<gene>
    <name evidence="3" type="ORF">WJX74_002129</name>
</gene>
<feature type="compositionally biased region" description="Low complexity" evidence="1">
    <location>
        <begin position="73"/>
        <end position="84"/>
    </location>
</feature>
<organism evidence="3 4">
    <name type="scientific">Apatococcus lobatus</name>
    <dbReference type="NCBI Taxonomy" id="904363"/>
    <lineage>
        <taxon>Eukaryota</taxon>
        <taxon>Viridiplantae</taxon>
        <taxon>Chlorophyta</taxon>
        <taxon>core chlorophytes</taxon>
        <taxon>Trebouxiophyceae</taxon>
        <taxon>Chlorellales</taxon>
        <taxon>Chlorellaceae</taxon>
        <taxon>Apatococcus</taxon>
    </lineage>
</organism>
<feature type="transmembrane region" description="Helical" evidence="2">
    <location>
        <begin position="472"/>
        <end position="493"/>
    </location>
</feature>
<feature type="region of interest" description="Disordered" evidence="1">
    <location>
        <begin position="259"/>
        <end position="278"/>
    </location>
</feature>
<feature type="compositionally biased region" description="Low complexity" evidence="1">
    <location>
        <begin position="170"/>
        <end position="186"/>
    </location>
</feature>
<protein>
    <submittedName>
        <fullName evidence="3">Uncharacterized protein</fullName>
    </submittedName>
</protein>
<dbReference type="PANTHER" id="PTHR35482:SF1">
    <property type="entry name" value="CYTOCHROME C OXIDASE SUBUNIT"/>
    <property type="match status" value="1"/>
</dbReference>
<dbReference type="Proteomes" id="UP001438707">
    <property type="component" value="Unassembled WGS sequence"/>
</dbReference>
<evidence type="ECO:0000256" key="1">
    <source>
        <dbReference type="SAM" id="MobiDB-lite"/>
    </source>
</evidence>